<protein>
    <submittedName>
        <fullName evidence="1">Uncharacterized protein</fullName>
    </submittedName>
</protein>
<name>A0A0K1PCD5_9BACT</name>
<evidence type="ECO:0000313" key="1">
    <source>
        <dbReference type="EMBL" id="AKU90764.1"/>
    </source>
</evidence>
<dbReference type="Proteomes" id="UP000055590">
    <property type="component" value="Chromosome"/>
</dbReference>
<evidence type="ECO:0000313" key="2">
    <source>
        <dbReference type="Proteomes" id="UP000055590"/>
    </source>
</evidence>
<sequence length="38" mass="4262">MVAFTFDNCAGFAWGTLRVRKVGSSFGFNFRSTVINQE</sequence>
<organism evidence="1 2">
    <name type="scientific">Vulgatibacter incomptus</name>
    <dbReference type="NCBI Taxonomy" id="1391653"/>
    <lineage>
        <taxon>Bacteria</taxon>
        <taxon>Pseudomonadati</taxon>
        <taxon>Myxococcota</taxon>
        <taxon>Myxococcia</taxon>
        <taxon>Myxococcales</taxon>
        <taxon>Cystobacterineae</taxon>
        <taxon>Vulgatibacteraceae</taxon>
        <taxon>Vulgatibacter</taxon>
    </lineage>
</organism>
<dbReference type="KEGG" id="vin:AKJ08_1151"/>
<proteinExistence type="predicted"/>
<reference evidence="1 2" key="1">
    <citation type="submission" date="2015-08" db="EMBL/GenBank/DDBJ databases">
        <authorList>
            <person name="Babu N.S."/>
            <person name="Beckwith C.J."/>
            <person name="Beseler K.G."/>
            <person name="Brison A."/>
            <person name="Carone J.V."/>
            <person name="Caskin T.P."/>
            <person name="Diamond M."/>
            <person name="Durham M.E."/>
            <person name="Foxe J.M."/>
            <person name="Go M."/>
            <person name="Henderson B.A."/>
            <person name="Jones I.B."/>
            <person name="McGettigan J.A."/>
            <person name="Micheletti S.J."/>
            <person name="Nasrallah M.E."/>
            <person name="Ortiz D."/>
            <person name="Piller C.R."/>
            <person name="Privatt S.R."/>
            <person name="Schneider S.L."/>
            <person name="Sharp S."/>
            <person name="Smith T.C."/>
            <person name="Stanton J.D."/>
            <person name="Ullery H.E."/>
            <person name="Wilson R.J."/>
            <person name="Serrano M.G."/>
            <person name="Buck G."/>
            <person name="Lee V."/>
            <person name="Wang Y."/>
            <person name="Carvalho R."/>
            <person name="Voegtly L."/>
            <person name="Shi R."/>
            <person name="Duckworth R."/>
            <person name="Johnson A."/>
            <person name="Loviza R."/>
            <person name="Walstead R."/>
            <person name="Shah Z."/>
            <person name="Kiflezghi M."/>
            <person name="Wade K."/>
            <person name="Ball S.L."/>
            <person name="Bradley K.W."/>
            <person name="Asai D.J."/>
            <person name="Bowman C.A."/>
            <person name="Russell D.A."/>
            <person name="Pope W.H."/>
            <person name="Jacobs-Sera D."/>
            <person name="Hendrix R.W."/>
            <person name="Hatfull G.F."/>
        </authorList>
    </citation>
    <scope>NUCLEOTIDE SEQUENCE [LARGE SCALE GENOMIC DNA]</scope>
    <source>
        <strain evidence="1 2">DSM 27710</strain>
    </source>
</reference>
<accession>A0A0K1PCD5</accession>
<keyword evidence="2" id="KW-1185">Reference proteome</keyword>
<dbReference type="EMBL" id="CP012332">
    <property type="protein sequence ID" value="AKU90764.1"/>
    <property type="molecule type" value="Genomic_DNA"/>
</dbReference>
<gene>
    <name evidence="1" type="ORF">AKJ08_1151</name>
</gene>
<dbReference type="AlphaFoldDB" id="A0A0K1PCD5"/>